<dbReference type="PANTHER" id="PTHR11845">
    <property type="entry name" value="5'-DEOXYNUCLEOTIDASE HDDC2"/>
    <property type="match status" value="1"/>
</dbReference>
<dbReference type="EMBL" id="VWNA01000001">
    <property type="protein sequence ID" value="MQT11201.1"/>
    <property type="molecule type" value="Genomic_DNA"/>
</dbReference>
<name>A0A6A7XZ62_9HYPH</name>
<proteinExistence type="predicted"/>
<evidence type="ECO:0000256" key="1">
    <source>
        <dbReference type="ARBA" id="ARBA00022723"/>
    </source>
</evidence>
<evidence type="ECO:0000259" key="3">
    <source>
        <dbReference type="Pfam" id="PF13023"/>
    </source>
</evidence>
<dbReference type="Proteomes" id="UP000332515">
    <property type="component" value="Unassembled WGS sequence"/>
</dbReference>
<dbReference type="Gene3D" id="1.10.3210.10">
    <property type="entry name" value="Hypothetical protein af1432"/>
    <property type="match status" value="1"/>
</dbReference>
<keyword evidence="2" id="KW-0378">Hydrolase</keyword>
<dbReference type="GO" id="GO:0005737">
    <property type="term" value="C:cytoplasm"/>
    <property type="evidence" value="ECO:0007669"/>
    <property type="project" value="TreeGrafter"/>
</dbReference>
<dbReference type="Pfam" id="PF13023">
    <property type="entry name" value="HD_3"/>
    <property type="match status" value="1"/>
</dbReference>
<accession>A0A6A7XZ62</accession>
<organism evidence="4 5">
    <name type="scientific">Segnochrobactrum spirostomi</name>
    <dbReference type="NCBI Taxonomy" id="2608987"/>
    <lineage>
        <taxon>Bacteria</taxon>
        <taxon>Pseudomonadati</taxon>
        <taxon>Pseudomonadota</taxon>
        <taxon>Alphaproteobacteria</taxon>
        <taxon>Hyphomicrobiales</taxon>
        <taxon>Segnochrobactraceae</taxon>
        <taxon>Segnochrobactrum</taxon>
    </lineage>
</organism>
<sequence length="287" mass="31889">MRPACRCWCRSRHAERTGGLERGAANAGGTRYGDKFHNPDYAISIDGRAEGRNGLRAANDADMFRRSERQPMTHGLPPDPPFTGADAERIVDTLTLAERLKTEMRHSWLSNGRHESVAEHTWLMSVAAVLMAPHLEHPVDLGHTLALIALHDIAEAITGDIPSFEESPRKATKLADETAAVARIRAMLPAASGDLMVRLWREYEDGETAEAKFARALDKLEVQHQHNLAALETWTEQEFGLVYTKMDRECAHDGALRTLLAIIRSRAERKLRDGGFDPAEIRARASG</sequence>
<reference evidence="4 5" key="1">
    <citation type="submission" date="2019-09" db="EMBL/GenBank/DDBJ databases">
        <title>Segnochrobactrum spirostomi gen. nov., sp. nov., isolated from the ciliate Spirostomum cf. yagiui and description of a novel family, Segnochrobactraceae fam. nov. within the order Rhizobiales of the class Alphaproteobacteria.</title>
        <authorList>
            <person name="Akter S."/>
            <person name="Shazib S.U.A."/>
            <person name="Shin M.K."/>
        </authorList>
    </citation>
    <scope>NUCLEOTIDE SEQUENCE [LARGE SCALE GENOMIC DNA]</scope>
    <source>
        <strain evidence="4 5">Sp-1</strain>
    </source>
</reference>
<keyword evidence="1" id="KW-0479">Metal-binding</keyword>
<dbReference type="GO" id="GO:0002953">
    <property type="term" value="F:5'-deoxynucleotidase activity"/>
    <property type="evidence" value="ECO:0007669"/>
    <property type="project" value="InterPro"/>
</dbReference>
<dbReference type="SUPFAM" id="SSF109604">
    <property type="entry name" value="HD-domain/PDEase-like"/>
    <property type="match status" value="1"/>
</dbReference>
<gene>
    <name evidence="4" type="ORF">F0357_00615</name>
</gene>
<evidence type="ECO:0000313" key="4">
    <source>
        <dbReference type="EMBL" id="MQT11201.1"/>
    </source>
</evidence>
<protein>
    <submittedName>
        <fullName evidence="4">HD domain-containing protein</fullName>
    </submittedName>
</protein>
<dbReference type="PANTHER" id="PTHR11845:SF13">
    <property type="entry name" value="5'-DEOXYNUCLEOTIDASE HDDC2"/>
    <property type="match status" value="1"/>
</dbReference>
<dbReference type="InterPro" id="IPR039356">
    <property type="entry name" value="YfbR/HDDC2"/>
</dbReference>
<keyword evidence="5" id="KW-1185">Reference proteome</keyword>
<comment type="caution">
    <text evidence="4">The sequence shown here is derived from an EMBL/GenBank/DDBJ whole genome shotgun (WGS) entry which is preliminary data.</text>
</comment>
<evidence type="ECO:0000313" key="5">
    <source>
        <dbReference type="Proteomes" id="UP000332515"/>
    </source>
</evidence>
<evidence type="ECO:0000256" key="2">
    <source>
        <dbReference type="ARBA" id="ARBA00022801"/>
    </source>
</evidence>
<dbReference type="GO" id="GO:0046872">
    <property type="term" value="F:metal ion binding"/>
    <property type="evidence" value="ECO:0007669"/>
    <property type="project" value="UniProtKB-KW"/>
</dbReference>
<dbReference type="AlphaFoldDB" id="A0A6A7XZ62"/>
<dbReference type="InterPro" id="IPR006674">
    <property type="entry name" value="HD_domain"/>
</dbReference>
<feature type="domain" description="HD" evidence="3">
    <location>
        <begin position="97"/>
        <end position="245"/>
    </location>
</feature>